<dbReference type="RefSeq" id="WP_069833701.1">
    <property type="nucleotide sequence ID" value="NZ_MDGQ01000003.1"/>
</dbReference>
<proteinExistence type="predicted"/>
<evidence type="ECO:0000313" key="1">
    <source>
        <dbReference type="EMBL" id="OEK06390.1"/>
    </source>
</evidence>
<dbReference type="Proteomes" id="UP000095552">
    <property type="component" value="Unassembled WGS sequence"/>
</dbReference>
<name>A0A1E5T4V2_9BACT</name>
<gene>
    <name evidence="1" type="ORF">BFP71_01555</name>
</gene>
<organism evidence="1 2">
    <name type="scientific">Roseivirga misakiensis</name>
    <dbReference type="NCBI Taxonomy" id="1563681"/>
    <lineage>
        <taxon>Bacteria</taxon>
        <taxon>Pseudomonadati</taxon>
        <taxon>Bacteroidota</taxon>
        <taxon>Cytophagia</taxon>
        <taxon>Cytophagales</taxon>
        <taxon>Roseivirgaceae</taxon>
        <taxon>Roseivirga</taxon>
    </lineage>
</organism>
<dbReference type="EMBL" id="MDGQ01000003">
    <property type="protein sequence ID" value="OEK06390.1"/>
    <property type="molecule type" value="Genomic_DNA"/>
</dbReference>
<dbReference type="AlphaFoldDB" id="A0A1E5T4V2"/>
<reference evidence="1 2" key="1">
    <citation type="submission" date="2016-08" db="EMBL/GenBank/DDBJ databases">
        <title>Draft genome of Fabibacter sp. strain SK-8.</title>
        <authorList>
            <person name="Wong S.-K."/>
            <person name="Hamasaki K."/>
            <person name="Yoshizawa S."/>
        </authorList>
    </citation>
    <scope>NUCLEOTIDE SEQUENCE [LARGE SCALE GENOMIC DNA]</scope>
    <source>
        <strain evidence="1 2">SK-8</strain>
    </source>
</reference>
<dbReference type="OrthoDB" id="9923738at2"/>
<sequence length="68" mass="7333">MLTSTKRRILHILSVSMAIASVAYGLVLKYDGAPSVPNDLAQIDKQEIITDEPATVLKVNNPVTSPNN</sequence>
<protein>
    <submittedName>
        <fullName evidence="1">Uncharacterized protein</fullName>
    </submittedName>
</protein>
<evidence type="ECO:0000313" key="2">
    <source>
        <dbReference type="Proteomes" id="UP000095552"/>
    </source>
</evidence>
<keyword evidence="2" id="KW-1185">Reference proteome</keyword>
<comment type="caution">
    <text evidence="1">The sequence shown here is derived from an EMBL/GenBank/DDBJ whole genome shotgun (WGS) entry which is preliminary data.</text>
</comment>
<accession>A0A1E5T4V2</accession>